<reference evidence="6 7" key="1">
    <citation type="journal article" date="2014" name="PLoS Genet.">
        <title>Phylogenetically driven sequencing of extremely halophilic archaea reveals strategies for static and dynamic osmo-response.</title>
        <authorList>
            <person name="Becker E.A."/>
            <person name="Seitzer P.M."/>
            <person name="Tritt A."/>
            <person name="Larsen D."/>
            <person name="Krusor M."/>
            <person name="Yao A.I."/>
            <person name="Wu D."/>
            <person name="Madern D."/>
            <person name="Eisen J.A."/>
            <person name="Darling A.E."/>
            <person name="Facciotti M.T."/>
        </authorList>
    </citation>
    <scope>NUCLEOTIDE SEQUENCE [LARGE SCALE GENOMIC DNA]</scope>
    <source>
        <strain evidence="6 7">100A6</strain>
    </source>
</reference>
<evidence type="ECO:0000256" key="3">
    <source>
        <dbReference type="ARBA" id="ARBA00023163"/>
    </source>
</evidence>
<name>M0LY19_9EURY</name>
<dbReference type="InterPro" id="IPR029016">
    <property type="entry name" value="GAF-like_dom_sf"/>
</dbReference>
<keyword evidence="7" id="KW-1185">Reference proteome</keyword>
<evidence type="ECO:0000313" key="7">
    <source>
        <dbReference type="Proteomes" id="UP000011566"/>
    </source>
</evidence>
<dbReference type="PROSITE" id="PS51078">
    <property type="entry name" value="ICLR_ED"/>
    <property type="match status" value="1"/>
</dbReference>
<proteinExistence type="predicted"/>
<dbReference type="EMBL" id="AOMB01000032">
    <property type="protein sequence ID" value="EMA38048.1"/>
    <property type="molecule type" value="Genomic_DNA"/>
</dbReference>
<dbReference type="OrthoDB" id="14763at2157"/>
<dbReference type="RefSeq" id="WP_007693981.1">
    <property type="nucleotide sequence ID" value="NZ_AJRK01000427.1"/>
</dbReference>
<dbReference type="InterPro" id="IPR005471">
    <property type="entry name" value="Tscrpt_reg_IclR_N"/>
</dbReference>
<dbReference type="Pfam" id="PF01614">
    <property type="entry name" value="IclR_C"/>
    <property type="match status" value="1"/>
</dbReference>
<dbReference type="SMART" id="SM00346">
    <property type="entry name" value="HTH_ICLR"/>
    <property type="match status" value="1"/>
</dbReference>
<accession>M0LY19</accession>
<keyword evidence="3" id="KW-0804">Transcription</keyword>
<dbReference type="InterPro" id="IPR014757">
    <property type="entry name" value="Tscrpt_reg_IclR_C"/>
</dbReference>
<dbReference type="PANTHER" id="PTHR30136:SF35">
    <property type="entry name" value="HTH-TYPE TRANSCRIPTIONAL REGULATOR RV1719"/>
    <property type="match status" value="1"/>
</dbReference>
<dbReference type="Gene3D" id="3.30.450.40">
    <property type="match status" value="1"/>
</dbReference>
<dbReference type="GO" id="GO:0003677">
    <property type="term" value="F:DNA binding"/>
    <property type="evidence" value="ECO:0007669"/>
    <property type="project" value="UniProtKB-KW"/>
</dbReference>
<dbReference type="InterPro" id="IPR036388">
    <property type="entry name" value="WH-like_DNA-bd_sf"/>
</dbReference>
<feature type="domain" description="HTH iclR-type" evidence="4">
    <location>
        <begin position="8"/>
        <end position="67"/>
    </location>
</feature>
<evidence type="ECO:0000256" key="1">
    <source>
        <dbReference type="ARBA" id="ARBA00023015"/>
    </source>
</evidence>
<dbReference type="InterPro" id="IPR036390">
    <property type="entry name" value="WH_DNA-bd_sf"/>
</dbReference>
<dbReference type="GO" id="GO:0003700">
    <property type="term" value="F:DNA-binding transcription factor activity"/>
    <property type="evidence" value="ECO:0007669"/>
    <property type="project" value="TreeGrafter"/>
</dbReference>
<dbReference type="SUPFAM" id="SSF55781">
    <property type="entry name" value="GAF domain-like"/>
    <property type="match status" value="1"/>
</dbReference>
<feature type="domain" description="IclR-ED" evidence="5">
    <location>
        <begin position="68"/>
        <end position="251"/>
    </location>
</feature>
<keyword evidence="2" id="KW-0238">DNA-binding</keyword>
<organism evidence="6 7">
    <name type="scientific">Halococcus hamelinensis 100A6</name>
    <dbReference type="NCBI Taxonomy" id="1132509"/>
    <lineage>
        <taxon>Archaea</taxon>
        <taxon>Methanobacteriati</taxon>
        <taxon>Methanobacteriota</taxon>
        <taxon>Stenosarchaea group</taxon>
        <taxon>Halobacteria</taxon>
        <taxon>Halobacteriales</taxon>
        <taxon>Halococcaceae</taxon>
        <taxon>Halococcus</taxon>
    </lineage>
</organism>
<evidence type="ECO:0000313" key="6">
    <source>
        <dbReference type="EMBL" id="EMA38048.1"/>
    </source>
</evidence>
<dbReference type="GO" id="GO:0045892">
    <property type="term" value="P:negative regulation of DNA-templated transcription"/>
    <property type="evidence" value="ECO:0007669"/>
    <property type="project" value="TreeGrafter"/>
</dbReference>
<evidence type="ECO:0000259" key="4">
    <source>
        <dbReference type="PROSITE" id="PS51077"/>
    </source>
</evidence>
<evidence type="ECO:0000259" key="5">
    <source>
        <dbReference type="PROSITE" id="PS51078"/>
    </source>
</evidence>
<dbReference type="PATRIC" id="fig|1132509.6.peg.2594"/>
<dbReference type="eggNOG" id="arCOG02798">
    <property type="taxonomic scope" value="Archaea"/>
</dbReference>
<comment type="caution">
    <text evidence="6">The sequence shown here is derived from an EMBL/GenBank/DDBJ whole genome shotgun (WGS) entry which is preliminary data.</text>
</comment>
<gene>
    <name evidence="6" type="ORF">C447_11445</name>
</gene>
<dbReference type="SUPFAM" id="SSF46785">
    <property type="entry name" value="Winged helix' DNA-binding domain"/>
    <property type="match status" value="1"/>
</dbReference>
<dbReference type="InterPro" id="IPR050707">
    <property type="entry name" value="HTH_MetabolicPath_Reg"/>
</dbReference>
<sequence>MTRERTSLGSVQRAFEVMDLIGELDGVGPTELAERMDLPNSTVYDYLKSLSNTKYVTRRGGEYYLSSYVLTTAGKMRYRNHLFQVAKPEMRRVAAETDELVGLTIEDQGMAVILHQEEGNHALSLGTYPGARTPLHTVATGKAILAHLPEDTLDEVIGTESLTKQTKYSISDPDRLRSELAEVRRDGYAIDWDEQVVGMGMAAVPVRVRNEVLGSLGIIVPTGRIKKQSRRDELLNYLDEMEDTVSVNYQYGT</sequence>
<keyword evidence="1" id="KW-0805">Transcription regulation</keyword>
<protein>
    <submittedName>
        <fullName evidence="6">ArcR family transcription regulator</fullName>
    </submittedName>
</protein>
<dbReference type="Gene3D" id="1.10.10.10">
    <property type="entry name" value="Winged helix-like DNA-binding domain superfamily/Winged helix DNA-binding domain"/>
    <property type="match status" value="1"/>
</dbReference>
<dbReference type="AlphaFoldDB" id="M0LY19"/>
<evidence type="ECO:0000256" key="2">
    <source>
        <dbReference type="ARBA" id="ARBA00023125"/>
    </source>
</evidence>
<dbReference type="PROSITE" id="PS51077">
    <property type="entry name" value="HTH_ICLR"/>
    <property type="match status" value="1"/>
</dbReference>
<dbReference type="PANTHER" id="PTHR30136">
    <property type="entry name" value="HELIX-TURN-HELIX TRANSCRIPTIONAL REGULATOR, ICLR FAMILY"/>
    <property type="match status" value="1"/>
</dbReference>
<dbReference type="Proteomes" id="UP000011566">
    <property type="component" value="Unassembled WGS sequence"/>
</dbReference>
<dbReference type="Pfam" id="PF09339">
    <property type="entry name" value="HTH_IclR"/>
    <property type="match status" value="1"/>
</dbReference>